<evidence type="ECO:0000313" key="2">
    <source>
        <dbReference type="Proteomes" id="UP000559182"/>
    </source>
</evidence>
<gene>
    <name evidence="1" type="ORF">FHU39_002068</name>
</gene>
<organism evidence="1 2">
    <name type="scientific">Flexivirga oryzae</name>
    <dbReference type="NCBI Taxonomy" id="1794944"/>
    <lineage>
        <taxon>Bacteria</taxon>
        <taxon>Bacillati</taxon>
        <taxon>Actinomycetota</taxon>
        <taxon>Actinomycetes</taxon>
        <taxon>Micrococcales</taxon>
        <taxon>Dermacoccaceae</taxon>
        <taxon>Flexivirga</taxon>
    </lineage>
</organism>
<accession>A0A839N7U6</accession>
<dbReference type="RefSeq" id="WP_183320246.1">
    <property type="nucleotide sequence ID" value="NZ_JACHVQ010000001.1"/>
</dbReference>
<reference evidence="1 2" key="1">
    <citation type="submission" date="2020-08" db="EMBL/GenBank/DDBJ databases">
        <title>Sequencing the genomes of 1000 actinobacteria strains.</title>
        <authorList>
            <person name="Klenk H.-P."/>
        </authorList>
    </citation>
    <scope>NUCLEOTIDE SEQUENCE [LARGE SCALE GENOMIC DNA]</scope>
    <source>
        <strain evidence="1 2">DSM 105369</strain>
    </source>
</reference>
<sequence length="115" mass="12371">MTTPTLSPHDTQETIAAIARLMHHAADRTARQAATKSPRSELHVLGLGMHVAAAEAAMLVPADLDPYWPQPTQADPLELLRIAERLARTVPVNDETAGFSQVVVSLTDLLREAGS</sequence>
<dbReference type="Proteomes" id="UP000559182">
    <property type="component" value="Unassembled WGS sequence"/>
</dbReference>
<keyword evidence="2" id="KW-1185">Reference proteome</keyword>
<evidence type="ECO:0000313" key="1">
    <source>
        <dbReference type="EMBL" id="MBB2892084.1"/>
    </source>
</evidence>
<protein>
    <submittedName>
        <fullName evidence="1">Uncharacterized protein</fullName>
    </submittedName>
</protein>
<comment type="caution">
    <text evidence="1">The sequence shown here is derived from an EMBL/GenBank/DDBJ whole genome shotgun (WGS) entry which is preliminary data.</text>
</comment>
<proteinExistence type="predicted"/>
<dbReference type="EMBL" id="JACHVQ010000001">
    <property type="protein sequence ID" value="MBB2892084.1"/>
    <property type="molecule type" value="Genomic_DNA"/>
</dbReference>
<name>A0A839N7U6_9MICO</name>
<dbReference type="AlphaFoldDB" id="A0A839N7U6"/>